<dbReference type="RefSeq" id="WP_096671146.1">
    <property type="nucleotide sequence ID" value="NZ_AP018316.1"/>
</dbReference>
<evidence type="ECO:0000313" key="2">
    <source>
        <dbReference type="EMBL" id="BAZ88527.1"/>
    </source>
</evidence>
<dbReference type="KEGG" id="dcm:NIES806_47650"/>
<organism evidence="2 3">
    <name type="scientific">Dolichospermum compactum NIES-806</name>
    <dbReference type="NCBI Taxonomy" id="1973481"/>
    <lineage>
        <taxon>Bacteria</taxon>
        <taxon>Bacillati</taxon>
        <taxon>Cyanobacteriota</taxon>
        <taxon>Cyanophyceae</taxon>
        <taxon>Nostocales</taxon>
        <taxon>Aphanizomenonaceae</taxon>
        <taxon>Dolichospermum</taxon>
        <taxon>Dolichospermum compactum</taxon>
    </lineage>
</organism>
<evidence type="ECO:0000256" key="1">
    <source>
        <dbReference type="SAM" id="MobiDB-lite"/>
    </source>
</evidence>
<dbReference type="EMBL" id="AP018316">
    <property type="protein sequence ID" value="BAZ88527.1"/>
    <property type="molecule type" value="Genomic_DNA"/>
</dbReference>
<proteinExistence type="predicted"/>
<evidence type="ECO:0000313" key="3">
    <source>
        <dbReference type="Proteomes" id="UP000218702"/>
    </source>
</evidence>
<dbReference type="Proteomes" id="UP000218702">
    <property type="component" value="Chromosome"/>
</dbReference>
<accession>A0A1Z4VAK9</accession>
<reference evidence="2 3" key="1">
    <citation type="submission" date="2017-06" db="EMBL/GenBank/DDBJ databases">
        <title>Genome sequencing of cyanobaciteial culture collection at National Institute for Environmental Studies (NIES).</title>
        <authorList>
            <person name="Hirose Y."/>
            <person name="Shimura Y."/>
            <person name="Fujisawa T."/>
            <person name="Nakamura Y."/>
            <person name="Kawachi M."/>
        </authorList>
    </citation>
    <scope>NUCLEOTIDE SEQUENCE [LARGE SCALE GENOMIC DNA]</scope>
    <source>
        <strain evidence="2 3">NIES-806</strain>
    </source>
</reference>
<sequence>MLNLEKCDFKDLSNLASQTQYGGNPEHKMNPGDFNLTPPSSPRSGKSLCDSVKVFTRKEALALLRQGIKNGLVSDRFTGLWPKNVWSVMDDGIALEAQLELPEQGSYHGYPMQKTDPFYEEVIKQ</sequence>
<gene>
    <name evidence="2" type="ORF">NIES806_47650</name>
</gene>
<name>A0A1Z4VAK9_9CYAN</name>
<dbReference type="AlphaFoldDB" id="A0A1Z4VAK9"/>
<feature type="region of interest" description="Disordered" evidence="1">
    <location>
        <begin position="17"/>
        <end position="46"/>
    </location>
</feature>
<dbReference type="OrthoDB" id="598110at2"/>
<protein>
    <submittedName>
        <fullName evidence="2">Uncharacterized protein</fullName>
    </submittedName>
</protein>
<keyword evidence="3" id="KW-1185">Reference proteome</keyword>